<dbReference type="PANTHER" id="PTHR19446">
    <property type="entry name" value="REVERSE TRANSCRIPTASES"/>
    <property type="match status" value="1"/>
</dbReference>
<feature type="transmembrane region" description="Helical" evidence="2">
    <location>
        <begin position="118"/>
        <end position="137"/>
    </location>
</feature>
<gene>
    <name evidence="4" type="ORF">ACEWY4_008522</name>
</gene>
<dbReference type="InterPro" id="IPR036691">
    <property type="entry name" value="Endo/exonu/phosph_ase_sf"/>
</dbReference>
<evidence type="ECO:0000256" key="1">
    <source>
        <dbReference type="SAM" id="Coils"/>
    </source>
</evidence>
<evidence type="ECO:0000313" key="4">
    <source>
        <dbReference type="EMBL" id="KAL2096374.1"/>
    </source>
</evidence>
<dbReference type="InterPro" id="IPR005135">
    <property type="entry name" value="Endo/exonuclease/phosphatase"/>
</dbReference>
<dbReference type="CDD" id="cd01650">
    <property type="entry name" value="RT_nLTR_like"/>
    <property type="match status" value="1"/>
</dbReference>
<dbReference type="SUPFAM" id="SSF56672">
    <property type="entry name" value="DNA/RNA polymerases"/>
    <property type="match status" value="1"/>
</dbReference>
<comment type="caution">
    <text evidence="4">The sequence shown here is derived from an EMBL/GenBank/DDBJ whole genome shotgun (WGS) entry which is preliminary data.</text>
</comment>
<dbReference type="InterPro" id="IPR043502">
    <property type="entry name" value="DNA/RNA_pol_sf"/>
</dbReference>
<sequence>MLMYSLAHFIFFLLMGEICVASLNLNGARERGKRAAIFETMRLKKVHVLLAQETHTDPLNAADWGREFDGLSILSHNTSTSGGVAILFSKSFTPISYEVEEIIKGRLLKVRALFENHFFVFICIYAPTSAIQRMLFLDSLNDTLIKCDPDDVLLLGGDFNCTELLCDRNHVEPHMPSRRRLVELMNSNDLVDVWRNFHHGQRQYTWCHSYDNSLSQARLDRFYCFRHQLSLMKNCSIVPVGLSDHSLVTCFFFLNSIKPRSAYWHFNSNLLVDNHFREVFTYFWKDFRNTKSSYKTLQKWWDCGKTQIKQLCQQYTAYVTKDLTQSMKNLEEDIIELQHLVDQNADLDHRENLRSKKKSLADLLGVTAQGALVRSHFQSVELMDAPSKFFFNLEKKNGQKRFIHALRSNEGHLLSNDVEIRRRAVSFYKELYRSEVSQDQSAGWAFLENLPQVSEEANAGLGRVLTLEELQGALQSMECGKAPGLDGLPVDFYKSFWQVIGADVLAVLRDSLTRGQLPLSCRRAVLTLLPKKGDLTDIRSWRPISILCTDYKLLSKVLANRLSKVLDEVIHPDQTYCVPGRSIQNNISFIRDVFDLGKLMDLSFGLVSVDQEKAFDRVEHSYLWNNLAAFGFCQEFVDKIRVLYCDIESILKVNGGLCAPFKVKRGVRQGCALSGMLYALALEPLLVKLRKELHGVKIPLCQNVCNLSAFADDVAVFINGQNDINKMLNIFNDFRVVSSAKVNWSKSEAMLVGKWSDGEPTLPAGLNWNRHGFKYLGVFLGDDLFIQKNFEGVLEQLKGRLSKWKFLINKLSFKGRVLIINNLVASTLWHRLACVDPPARLLSQVQSILVNFFWDSLHWVPQSVLFLPKEEGGHGLIHVQSRAAAFRLQFIQQLLTGSTDTSWKSVACAILRTFNGLGFDRTLFWMDPNKMNLCKLPVFYRNLFKIWSCFIVQRTRSSSLFWLLKEPLICGSVLDLSVEKSFHAFSDTFINSGTTTLEHLLTGLRWTRSWEQCGSS</sequence>
<dbReference type="AlphaFoldDB" id="A0ABD1KB25"/>
<feature type="domain" description="Reverse transcriptase" evidence="3">
    <location>
        <begin position="510"/>
        <end position="780"/>
    </location>
</feature>
<keyword evidence="2" id="KW-0472">Membrane</keyword>
<evidence type="ECO:0000313" key="5">
    <source>
        <dbReference type="Proteomes" id="UP001591681"/>
    </source>
</evidence>
<feature type="coiled-coil region" evidence="1">
    <location>
        <begin position="320"/>
        <end position="347"/>
    </location>
</feature>
<keyword evidence="5" id="KW-1185">Reference proteome</keyword>
<dbReference type="Gene3D" id="3.60.10.10">
    <property type="entry name" value="Endonuclease/exonuclease/phosphatase"/>
    <property type="match status" value="1"/>
</dbReference>
<keyword evidence="2" id="KW-1133">Transmembrane helix</keyword>
<dbReference type="EMBL" id="JBHFQA010000007">
    <property type="protein sequence ID" value="KAL2096374.1"/>
    <property type="molecule type" value="Genomic_DNA"/>
</dbReference>
<feature type="transmembrane region" description="Helical" evidence="2">
    <location>
        <begin position="6"/>
        <end position="25"/>
    </location>
</feature>
<dbReference type="Pfam" id="PF00078">
    <property type="entry name" value="RVT_1"/>
    <property type="match status" value="1"/>
</dbReference>
<dbReference type="Pfam" id="PF03372">
    <property type="entry name" value="Exo_endo_phos"/>
    <property type="match status" value="1"/>
</dbReference>
<dbReference type="CDD" id="cd09076">
    <property type="entry name" value="L1-EN"/>
    <property type="match status" value="1"/>
</dbReference>
<accession>A0ABD1KB25</accession>
<evidence type="ECO:0000259" key="3">
    <source>
        <dbReference type="PROSITE" id="PS50878"/>
    </source>
</evidence>
<organism evidence="4 5">
    <name type="scientific">Coilia grayii</name>
    <name type="common">Gray's grenadier anchovy</name>
    <dbReference type="NCBI Taxonomy" id="363190"/>
    <lineage>
        <taxon>Eukaryota</taxon>
        <taxon>Metazoa</taxon>
        <taxon>Chordata</taxon>
        <taxon>Craniata</taxon>
        <taxon>Vertebrata</taxon>
        <taxon>Euteleostomi</taxon>
        <taxon>Actinopterygii</taxon>
        <taxon>Neopterygii</taxon>
        <taxon>Teleostei</taxon>
        <taxon>Clupei</taxon>
        <taxon>Clupeiformes</taxon>
        <taxon>Clupeoidei</taxon>
        <taxon>Engraulidae</taxon>
        <taxon>Coilinae</taxon>
        <taxon>Coilia</taxon>
    </lineage>
</organism>
<reference evidence="4 5" key="1">
    <citation type="submission" date="2024-09" db="EMBL/GenBank/DDBJ databases">
        <title>A chromosome-level genome assembly of Gray's grenadier anchovy, Coilia grayii.</title>
        <authorList>
            <person name="Fu Z."/>
        </authorList>
    </citation>
    <scope>NUCLEOTIDE SEQUENCE [LARGE SCALE GENOMIC DNA]</scope>
    <source>
        <strain evidence="4">G4</strain>
        <tissue evidence="4">Muscle</tissue>
    </source>
</reference>
<keyword evidence="1" id="KW-0175">Coiled coil</keyword>
<keyword evidence="2" id="KW-0812">Transmembrane</keyword>
<protein>
    <recommendedName>
        <fullName evidence="3">Reverse transcriptase domain-containing protein</fullName>
    </recommendedName>
</protein>
<dbReference type="Proteomes" id="UP001591681">
    <property type="component" value="Unassembled WGS sequence"/>
</dbReference>
<dbReference type="SUPFAM" id="SSF56219">
    <property type="entry name" value="DNase I-like"/>
    <property type="match status" value="1"/>
</dbReference>
<evidence type="ECO:0000256" key="2">
    <source>
        <dbReference type="SAM" id="Phobius"/>
    </source>
</evidence>
<proteinExistence type="predicted"/>
<dbReference type="PROSITE" id="PS50878">
    <property type="entry name" value="RT_POL"/>
    <property type="match status" value="1"/>
</dbReference>
<name>A0ABD1KB25_9TELE</name>
<dbReference type="InterPro" id="IPR000477">
    <property type="entry name" value="RT_dom"/>
</dbReference>